<keyword evidence="1" id="KW-0472">Membrane</keyword>
<dbReference type="RefSeq" id="WP_142834891.1">
    <property type="nucleotide sequence ID" value="NZ_VFSV01000017.1"/>
</dbReference>
<organism evidence="3 4">
    <name type="scientific">Palleronia caenipelagi</name>
    <dbReference type="NCBI Taxonomy" id="2489174"/>
    <lineage>
        <taxon>Bacteria</taxon>
        <taxon>Pseudomonadati</taxon>
        <taxon>Pseudomonadota</taxon>
        <taxon>Alphaproteobacteria</taxon>
        <taxon>Rhodobacterales</taxon>
        <taxon>Roseobacteraceae</taxon>
        <taxon>Palleronia</taxon>
    </lineage>
</organism>
<accession>A0A547PY14</accession>
<sequence>MTRSITAALLALMIAAPAVATPAAEVVPAGTPVPPNARVVTTNEASPGDWRWLWVVAAVAAFFVVAED</sequence>
<reference evidence="3 4" key="1">
    <citation type="submission" date="2019-06" db="EMBL/GenBank/DDBJ databases">
        <title>Paenimaribius caenipelagi gen. nov., sp. nov., isolated from a tidal flat.</title>
        <authorList>
            <person name="Yoon J.-H."/>
        </authorList>
    </citation>
    <scope>NUCLEOTIDE SEQUENCE [LARGE SCALE GENOMIC DNA]</scope>
    <source>
        <strain evidence="3 4">JBTF-M29</strain>
    </source>
</reference>
<dbReference type="AlphaFoldDB" id="A0A547PY14"/>
<name>A0A547PY14_9RHOB</name>
<evidence type="ECO:0000256" key="2">
    <source>
        <dbReference type="SAM" id="SignalP"/>
    </source>
</evidence>
<proteinExistence type="predicted"/>
<protein>
    <submittedName>
        <fullName evidence="3">Uncharacterized protein</fullName>
    </submittedName>
</protein>
<gene>
    <name evidence="3" type="ORF">FEV53_11185</name>
</gene>
<keyword evidence="4" id="KW-1185">Reference proteome</keyword>
<dbReference type="Proteomes" id="UP000318590">
    <property type="component" value="Unassembled WGS sequence"/>
</dbReference>
<feature type="transmembrane region" description="Helical" evidence="1">
    <location>
        <begin position="50"/>
        <end position="66"/>
    </location>
</feature>
<evidence type="ECO:0000313" key="3">
    <source>
        <dbReference type="EMBL" id="TRD19047.1"/>
    </source>
</evidence>
<keyword evidence="2" id="KW-0732">Signal</keyword>
<keyword evidence="1" id="KW-0812">Transmembrane</keyword>
<feature type="chain" id="PRO_5022026192" evidence="2">
    <location>
        <begin position="21"/>
        <end position="68"/>
    </location>
</feature>
<dbReference type="EMBL" id="VFSV01000017">
    <property type="protein sequence ID" value="TRD19047.1"/>
    <property type="molecule type" value="Genomic_DNA"/>
</dbReference>
<feature type="signal peptide" evidence="2">
    <location>
        <begin position="1"/>
        <end position="20"/>
    </location>
</feature>
<evidence type="ECO:0000313" key="4">
    <source>
        <dbReference type="Proteomes" id="UP000318590"/>
    </source>
</evidence>
<keyword evidence="1" id="KW-1133">Transmembrane helix</keyword>
<evidence type="ECO:0000256" key="1">
    <source>
        <dbReference type="SAM" id="Phobius"/>
    </source>
</evidence>
<comment type="caution">
    <text evidence="3">The sequence shown here is derived from an EMBL/GenBank/DDBJ whole genome shotgun (WGS) entry which is preliminary data.</text>
</comment>